<keyword evidence="2" id="KW-0812">Transmembrane</keyword>
<evidence type="ECO:0000256" key="2">
    <source>
        <dbReference type="SAM" id="Phobius"/>
    </source>
</evidence>
<dbReference type="AlphaFoldDB" id="A0A5B8UJY1"/>
<dbReference type="KEGG" id="fgg:FSB75_10765"/>
<accession>A0A5B8UJY1</accession>
<evidence type="ECO:0000313" key="4">
    <source>
        <dbReference type="Proteomes" id="UP000321204"/>
    </source>
</evidence>
<dbReference type="EMBL" id="CP042433">
    <property type="protein sequence ID" value="QEC56350.1"/>
    <property type="molecule type" value="Genomic_DNA"/>
</dbReference>
<proteinExistence type="predicted"/>
<feature type="compositionally biased region" description="Polar residues" evidence="1">
    <location>
        <begin position="184"/>
        <end position="198"/>
    </location>
</feature>
<reference evidence="3 4" key="1">
    <citation type="journal article" date="2015" name="Int. J. Syst. Evol. Microbiol.">
        <title>Flavisolibacter ginsenosidimutans sp. nov., with ginsenoside-converting activity isolated from soil used for cultivating ginseng.</title>
        <authorList>
            <person name="Zhao Y."/>
            <person name="Liu Q."/>
            <person name="Kang M.S."/>
            <person name="Jin F."/>
            <person name="Yu H."/>
            <person name="Im W.T."/>
        </authorList>
    </citation>
    <scope>NUCLEOTIDE SEQUENCE [LARGE SCALE GENOMIC DNA]</scope>
    <source>
        <strain evidence="3 4">Gsoil 636</strain>
    </source>
</reference>
<dbReference type="RefSeq" id="WP_146786884.1">
    <property type="nucleotide sequence ID" value="NZ_BAABIO010000001.1"/>
</dbReference>
<keyword evidence="2" id="KW-1133">Transmembrane helix</keyword>
<keyword evidence="4" id="KW-1185">Reference proteome</keyword>
<organism evidence="3 4">
    <name type="scientific">Flavisolibacter ginsenosidimutans</name>
    <dbReference type="NCBI Taxonomy" id="661481"/>
    <lineage>
        <taxon>Bacteria</taxon>
        <taxon>Pseudomonadati</taxon>
        <taxon>Bacteroidota</taxon>
        <taxon>Chitinophagia</taxon>
        <taxon>Chitinophagales</taxon>
        <taxon>Chitinophagaceae</taxon>
        <taxon>Flavisolibacter</taxon>
    </lineage>
</organism>
<gene>
    <name evidence="3" type="ORF">FSB75_10765</name>
</gene>
<feature type="compositionally biased region" description="Polar residues" evidence="1">
    <location>
        <begin position="220"/>
        <end position="235"/>
    </location>
</feature>
<sequence length="287" mass="31123">MITRAEQQKTKLRFAVIYTLSLLLAFVVTTAFWQKLSSKNSPGAAPQTAETEKYFMQLDTALHAKAETLGTLSKAYVKGRQAGTEPDMTSLLAARSALRSSLDSIDQQAAYLNEGPKKTAMNLAVSNFRKELDEKENLLNGITVLPKAAFNANTSPSNSATANSEEVESLKRLLQQKDETITALQKESQLNPTPSSGSGDALQKAVADKDKLIASLQTQLKQKEAASQNATTSGKAASGGEWQQKYQSLKAAFDKVSASEKSLKNSYQTLADDNRRLLSQLQSARKG</sequence>
<keyword evidence="2" id="KW-0472">Membrane</keyword>
<protein>
    <submittedName>
        <fullName evidence="3">Uncharacterized protein</fullName>
    </submittedName>
</protein>
<feature type="region of interest" description="Disordered" evidence="1">
    <location>
        <begin position="184"/>
        <end position="204"/>
    </location>
</feature>
<name>A0A5B8UJY1_9BACT</name>
<dbReference type="Proteomes" id="UP000321204">
    <property type="component" value="Chromosome"/>
</dbReference>
<evidence type="ECO:0000313" key="3">
    <source>
        <dbReference type="EMBL" id="QEC56350.1"/>
    </source>
</evidence>
<feature type="region of interest" description="Disordered" evidence="1">
    <location>
        <begin position="220"/>
        <end position="241"/>
    </location>
</feature>
<feature type="transmembrane region" description="Helical" evidence="2">
    <location>
        <begin position="12"/>
        <end position="33"/>
    </location>
</feature>
<evidence type="ECO:0000256" key="1">
    <source>
        <dbReference type="SAM" id="MobiDB-lite"/>
    </source>
</evidence>